<accession>A0A803VQ03</accession>
<sequence length="111" mass="12547">SPPSLQQERAACGSELQNKSLQMVLSKSDILCDPEQTEVQIVLQGLLHPVGNTTGPGDRAASHHRSWRQATHSGVSQVSPWWCFLKLHKFYSVQRRQDLKTGKFFSKNIYI</sequence>
<keyword evidence="2" id="KW-1185">Reference proteome</keyword>
<dbReference type="AlphaFoldDB" id="A0A803VQ03"/>
<name>A0A803VQ03_FICAL</name>
<evidence type="ECO:0000313" key="2">
    <source>
        <dbReference type="Proteomes" id="UP000016665"/>
    </source>
</evidence>
<protein>
    <submittedName>
        <fullName evidence="1">Uncharacterized protein</fullName>
    </submittedName>
</protein>
<organism evidence="1 2">
    <name type="scientific">Ficedula albicollis</name>
    <name type="common">Collared flycatcher</name>
    <name type="synonym">Muscicapa albicollis</name>
    <dbReference type="NCBI Taxonomy" id="59894"/>
    <lineage>
        <taxon>Eukaryota</taxon>
        <taxon>Metazoa</taxon>
        <taxon>Chordata</taxon>
        <taxon>Craniata</taxon>
        <taxon>Vertebrata</taxon>
        <taxon>Euteleostomi</taxon>
        <taxon>Archelosauria</taxon>
        <taxon>Archosauria</taxon>
        <taxon>Dinosauria</taxon>
        <taxon>Saurischia</taxon>
        <taxon>Theropoda</taxon>
        <taxon>Coelurosauria</taxon>
        <taxon>Aves</taxon>
        <taxon>Neognathae</taxon>
        <taxon>Neoaves</taxon>
        <taxon>Telluraves</taxon>
        <taxon>Australaves</taxon>
        <taxon>Passeriformes</taxon>
        <taxon>Muscicapidae</taxon>
        <taxon>Ficedula</taxon>
    </lineage>
</organism>
<dbReference type="Proteomes" id="UP000016665">
    <property type="component" value="Chromosome 11"/>
</dbReference>
<dbReference type="Ensembl" id="ENSFALT00000035179.1">
    <property type="protein sequence ID" value="ENSFALP00000024809.1"/>
    <property type="gene ID" value="ENSFALG00000025591.1"/>
</dbReference>
<reference evidence="1" key="2">
    <citation type="submission" date="2025-08" db="UniProtKB">
        <authorList>
            <consortium name="Ensembl"/>
        </authorList>
    </citation>
    <scope>IDENTIFICATION</scope>
</reference>
<reference evidence="1" key="3">
    <citation type="submission" date="2025-09" db="UniProtKB">
        <authorList>
            <consortium name="Ensembl"/>
        </authorList>
    </citation>
    <scope>IDENTIFICATION</scope>
</reference>
<proteinExistence type="predicted"/>
<evidence type="ECO:0000313" key="1">
    <source>
        <dbReference type="Ensembl" id="ENSFALP00000024809.1"/>
    </source>
</evidence>
<reference evidence="1 2" key="1">
    <citation type="journal article" date="2012" name="Nature">
        <title>The genomic landscape of species divergence in Ficedula flycatchers.</title>
        <authorList>
            <person name="Ellegren H."/>
            <person name="Smeds L."/>
            <person name="Burri R."/>
            <person name="Olason P.I."/>
            <person name="Backstrom N."/>
            <person name="Kawakami T."/>
            <person name="Kunstner A."/>
            <person name="Makinen H."/>
            <person name="Nadachowska-Brzyska K."/>
            <person name="Qvarnstrom A."/>
            <person name="Uebbing S."/>
            <person name="Wolf J.B."/>
        </authorList>
    </citation>
    <scope>NUCLEOTIDE SEQUENCE [LARGE SCALE GENOMIC DNA]</scope>
</reference>